<evidence type="ECO:0000256" key="2">
    <source>
        <dbReference type="ARBA" id="ARBA00011322"/>
    </source>
</evidence>
<dbReference type="Gene3D" id="3.40.50.300">
    <property type="entry name" value="P-loop containing nucleotide triphosphate hydrolases"/>
    <property type="match status" value="2"/>
</dbReference>
<dbReference type="PANTHER" id="PTHR32114">
    <property type="entry name" value="ABC TRANSPORTER ABCH.3"/>
    <property type="match status" value="1"/>
</dbReference>
<evidence type="ECO:0000313" key="8">
    <source>
        <dbReference type="Proteomes" id="UP000005753"/>
    </source>
</evidence>
<evidence type="ECO:0000256" key="3">
    <source>
        <dbReference type="ARBA" id="ARBA00013368"/>
    </source>
</evidence>
<dbReference type="GO" id="GO:0006302">
    <property type="term" value="P:double-strand break repair"/>
    <property type="evidence" value="ECO:0007669"/>
    <property type="project" value="InterPro"/>
</dbReference>
<dbReference type="Pfam" id="PF13476">
    <property type="entry name" value="AAA_23"/>
    <property type="match status" value="1"/>
</dbReference>
<protein>
    <recommendedName>
        <fullName evidence="3">Nuclease SbcCD subunit C</fullName>
    </recommendedName>
</protein>
<dbReference type="InterPro" id="IPR038729">
    <property type="entry name" value="Rad50/SbcC_AAA"/>
</dbReference>
<feature type="coiled-coil region" evidence="4">
    <location>
        <begin position="393"/>
        <end position="448"/>
    </location>
</feature>
<dbReference type="AlphaFoldDB" id="I5AX17"/>
<dbReference type="Proteomes" id="UP000005753">
    <property type="component" value="Chromosome"/>
</dbReference>
<dbReference type="HOGENOM" id="CLU_004785_2_0_9"/>
<dbReference type="PANTHER" id="PTHR32114:SF2">
    <property type="entry name" value="ABC TRANSPORTER ABCH.3"/>
    <property type="match status" value="1"/>
</dbReference>
<reference evidence="7 8" key="1">
    <citation type="submission" date="2010-08" db="EMBL/GenBank/DDBJ databases">
        <authorList>
            <consortium name="US DOE Joint Genome Institute (JGI-PGF)"/>
            <person name="Lucas S."/>
            <person name="Copeland A."/>
            <person name="Lapidus A."/>
            <person name="Cheng J.-F."/>
            <person name="Bruce D."/>
            <person name="Goodwin L."/>
            <person name="Pitluck S."/>
            <person name="Land M.L."/>
            <person name="Hauser L."/>
            <person name="Chang Y.-J."/>
            <person name="Anderson I.J."/>
            <person name="Johnson E."/>
            <person name="Mulhopadhyay B."/>
            <person name="Kyrpides N."/>
            <person name="Woyke T.J."/>
        </authorList>
    </citation>
    <scope>NUCLEOTIDE SEQUENCE [LARGE SCALE GENOMIC DNA]</scope>
    <source>
        <strain evidence="7 8">6</strain>
    </source>
</reference>
<reference evidence="7 8" key="2">
    <citation type="submission" date="2012-02" db="EMBL/GenBank/DDBJ databases">
        <title>Improved High-Quality Draft sequence of Eubacterium cellulosolvens 6.</title>
        <authorList>
            <consortium name="US DOE Joint Genome Institute"/>
            <person name="Lucas S."/>
            <person name="Han J."/>
            <person name="Lapidus A."/>
            <person name="Cheng J.-F."/>
            <person name="Goodwin L."/>
            <person name="Pitluck S."/>
            <person name="Peters L."/>
            <person name="Mikhailova N."/>
            <person name="Gu W."/>
            <person name="Detter J.C."/>
            <person name="Han C."/>
            <person name="Tapia R."/>
            <person name="Land M."/>
            <person name="Hauser L."/>
            <person name="Kyrpides N."/>
            <person name="Ivanova N."/>
            <person name="Pagani I."/>
            <person name="Johnson E."/>
            <person name="Mukhopadhyay B."/>
            <person name="Anderson I."/>
            <person name="Woyke T."/>
        </authorList>
    </citation>
    <scope>NUCLEOTIDE SEQUENCE [LARGE SCALE GENOMIC DNA]</scope>
    <source>
        <strain evidence="7 8">6</strain>
    </source>
</reference>
<dbReference type="GO" id="GO:0016887">
    <property type="term" value="F:ATP hydrolysis activity"/>
    <property type="evidence" value="ECO:0007669"/>
    <property type="project" value="InterPro"/>
</dbReference>
<keyword evidence="4" id="KW-0175">Coiled coil</keyword>
<evidence type="ECO:0000256" key="4">
    <source>
        <dbReference type="SAM" id="Coils"/>
    </source>
</evidence>
<evidence type="ECO:0000259" key="6">
    <source>
        <dbReference type="Pfam" id="PF13476"/>
    </source>
</evidence>
<feature type="coiled-coil region" evidence="4">
    <location>
        <begin position="487"/>
        <end position="514"/>
    </location>
</feature>
<feature type="domain" description="Rad50/SbcC-type AAA" evidence="6">
    <location>
        <begin position="5"/>
        <end position="210"/>
    </location>
</feature>
<dbReference type="InterPro" id="IPR027417">
    <property type="entry name" value="P-loop_NTPase"/>
</dbReference>
<accession>I5AX17</accession>
<dbReference type="EMBL" id="CM001487">
    <property type="protein sequence ID" value="EIM58340.1"/>
    <property type="molecule type" value="Genomic_DNA"/>
</dbReference>
<comment type="similarity">
    <text evidence="1">Belongs to the SMC family. SbcC subfamily.</text>
</comment>
<dbReference type="PROSITE" id="PS00675">
    <property type="entry name" value="SIGMA54_INTERACT_1"/>
    <property type="match status" value="1"/>
</dbReference>
<organism evidence="7 8">
    <name type="scientific">Eubacterium cellulosolvens (strain ATCC 43171 / JCM 9499 / 6)</name>
    <name type="common">Cillobacterium cellulosolvens</name>
    <dbReference type="NCBI Taxonomy" id="633697"/>
    <lineage>
        <taxon>Bacteria</taxon>
        <taxon>Bacillati</taxon>
        <taxon>Bacillota</taxon>
        <taxon>Clostridia</taxon>
        <taxon>Eubacteriales</taxon>
        <taxon>Eubacteriaceae</taxon>
        <taxon>Eubacterium</taxon>
    </lineage>
</organism>
<sequence length="1060" mass="119643">MKPVKLIMSAFGPYADEMPAIEFSTFEDKGLFLISGDTGAGKTTIFDAICFALYGETSGSYRDTKNLRSEYAKETTETFVDFYFTHQGRDYHVKRSPEYERKKKRGDGMISIKENAVFYSGDDTPIEGQKQVNEAVKDLLHVDVKQFKQIAMIAQGEFWDLLNAKTDERTKILRTIFQTSGYNSIEFKLKDRMDTSYKQKARTEDSIVQYFSDVAVDAGEEAAESLAELQERAKRSGSAWNLEEIMETIKNVIGSDETKLAVADERREALEAEYDKSKEALATAETNNGFISRLEGLQAKEKELAGKKPEIDEKEKLLTRQKRATREVMPVYSSWKDKAKNVEGIESQISQKEEAVKNAEMKAGQAGTALTQAKEKQPEADKFQKLITTIDREESKYHQREELTGEIEKLENASLGFAAEETSLEEREKALKDEIEALKETIEKLKNTPEKLVEIIAAGEKIRNLRDRMDTIIDTKIPDRESKKEDLVRKQSDYKEAFEAYEKANKERMEAERILDDCRAGILAQGLGEGQKCPVCGSVHHPELATVPKEAVTEERFEELKVIEERLQSEKAKANTAAETAKISLGEFEVRLREDILDCLENKILDRDGTGKELDDLIKDIKEARDTVSEKLKENTGRQIELENANKALTQAKEDLDKAQGAKTETLTKDKENFRNRKQETETAKAEKEAVLKTLEELSFDSWKTAEEERRKAQIQKQEIEDRIKESEETSKKADEKRTSEKSALKTLRDSLVKAKEEAEGSRQKLDAAVRENAFASVDEMLGNVRTEDEITAAETEINRYRQEVTTNKTQLVDAEKDAEGRQMVDVAQLQETCDSQKTQVEKAQSECNTIRNRLRGNRDKLEKISAQEEALEKARKENSISTRLYNLVKGTTGNGKITLEQYIQAAGFDGIIAAANRRLLPMSDGQYELYRQEDSLGKKSNTFLDLEVLDNFTGHRRPVGNLSGGESFKASLSLALGLSDTVSMNLGGIQMDALFIDEGFGTLDRKSIESAMDILINLSGTSKLVGIISHREELMENIPQQIRVKKTKDGSRLTVETGL</sequence>
<gene>
    <name evidence="7" type="ORF">EubceDRAFT1_2628</name>
</gene>
<feature type="region of interest" description="Disordered" evidence="5">
    <location>
        <begin position="652"/>
        <end position="687"/>
    </location>
</feature>
<dbReference type="SUPFAM" id="SSF52540">
    <property type="entry name" value="P-loop containing nucleoside triphosphate hydrolases"/>
    <property type="match status" value="1"/>
</dbReference>
<proteinExistence type="inferred from homology"/>
<dbReference type="OrthoDB" id="9795626at2"/>
<name>I5AX17_EUBC6</name>
<dbReference type="STRING" id="633697.EubceDRAFT1_2628"/>
<feature type="region of interest" description="Disordered" evidence="5">
    <location>
        <begin position="714"/>
        <end position="743"/>
    </location>
</feature>
<evidence type="ECO:0000256" key="1">
    <source>
        <dbReference type="ARBA" id="ARBA00006930"/>
    </source>
</evidence>
<dbReference type="InterPro" id="IPR025662">
    <property type="entry name" value="Sigma_54_int_dom_ATP-bd_1"/>
</dbReference>
<keyword evidence="8" id="KW-1185">Reference proteome</keyword>
<evidence type="ECO:0000313" key="7">
    <source>
        <dbReference type="EMBL" id="EIM58340.1"/>
    </source>
</evidence>
<dbReference type="Pfam" id="PF13558">
    <property type="entry name" value="SbcC_Walker_B"/>
    <property type="match status" value="1"/>
</dbReference>
<comment type="subunit">
    <text evidence="2">Heterodimer of SbcC and SbcD.</text>
</comment>
<dbReference type="eggNOG" id="COG0419">
    <property type="taxonomic scope" value="Bacteria"/>
</dbReference>
<feature type="coiled-coil region" evidence="4">
    <location>
        <begin position="260"/>
        <end position="287"/>
    </location>
</feature>
<evidence type="ECO:0000256" key="5">
    <source>
        <dbReference type="SAM" id="MobiDB-lite"/>
    </source>
</evidence>